<feature type="transmembrane region" description="Helical" evidence="1">
    <location>
        <begin position="329"/>
        <end position="345"/>
    </location>
</feature>
<evidence type="ECO:0008006" key="4">
    <source>
        <dbReference type="Google" id="ProtNLM"/>
    </source>
</evidence>
<organism evidence="2 3">
    <name type="scientific">Ktedonobacter robiniae</name>
    <dbReference type="NCBI Taxonomy" id="2778365"/>
    <lineage>
        <taxon>Bacteria</taxon>
        <taxon>Bacillati</taxon>
        <taxon>Chloroflexota</taxon>
        <taxon>Ktedonobacteria</taxon>
        <taxon>Ktedonobacterales</taxon>
        <taxon>Ktedonobacteraceae</taxon>
        <taxon>Ktedonobacter</taxon>
    </lineage>
</organism>
<feature type="transmembrane region" description="Helical" evidence="1">
    <location>
        <begin position="273"/>
        <end position="296"/>
    </location>
</feature>
<evidence type="ECO:0000313" key="2">
    <source>
        <dbReference type="EMBL" id="GHO57410.1"/>
    </source>
</evidence>
<dbReference type="Proteomes" id="UP000654345">
    <property type="component" value="Unassembled WGS sequence"/>
</dbReference>
<feature type="transmembrane region" description="Helical" evidence="1">
    <location>
        <begin position="185"/>
        <end position="215"/>
    </location>
</feature>
<feature type="transmembrane region" description="Helical" evidence="1">
    <location>
        <begin position="20"/>
        <end position="42"/>
    </location>
</feature>
<reference evidence="2 3" key="1">
    <citation type="journal article" date="2021" name="Int. J. Syst. Evol. Microbiol.">
        <title>Reticulibacter mediterranei gen. nov., sp. nov., within the new family Reticulibacteraceae fam. nov., and Ktedonospora formicarum gen. nov., sp. nov., Ktedonobacter robiniae sp. nov., Dictyobacter formicarum sp. nov. and Dictyobacter arantiisoli sp. nov., belonging to the class Ktedonobacteria.</title>
        <authorList>
            <person name="Yabe S."/>
            <person name="Zheng Y."/>
            <person name="Wang C.M."/>
            <person name="Sakai Y."/>
            <person name="Abe K."/>
            <person name="Yokota A."/>
            <person name="Donadio S."/>
            <person name="Cavaletti L."/>
            <person name="Monciardini P."/>
        </authorList>
    </citation>
    <scope>NUCLEOTIDE SEQUENCE [LARGE SCALE GENOMIC DNA]</scope>
    <source>
        <strain evidence="2 3">SOSP1-30</strain>
    </source>
</reference>
<keyword evidence="1" id="KW-0472">Membrane</keyword>
<evidence type="ECO:0000256" key="1">
    <source>
        <dbReference type="SAM" id="Phobius"/>
    </source>
</evidence>
<accession>A0ABQ3UYH4</accession>
<feature type="transmembrane region" description="Helical" evidence="1">
    <location>
        <begin position="303"/>
        <end position="323"/>
    </location>
</feature>
<feature type="transmembrane region" description="Helical" evidence="1">
    <location>
        <begin position="222"/>
        <end position="244"/>
    </location>
</feature>
<feature type="transmembrane region" description="Helical" evidence="1">
    <location>
        <begin position="97"/>
        <end position="114"/>
    </location>
</feature>
<evidence type="ECO:0000313" key="3">
    <source>
        <dbReference type="Proteomes" id="UP000654345"/>
    </source>
</evidence>
<protein>
    <recommendedName>
        <fullName evidence="4">Glycosyltransferase RgtA/B/C/D-like domain-containing protein</fullName>
    </recommendedName>
</protein>
<name>A0ABQ3UYH4_9CHLR</name>
<comment type="caution">
    <text evidence="2">The sequence shown here is derived from an EMBL/GenBank/DDBJ whole genome shotgun (WGS) entry which is preliminary data.</text>
</comment>
<keyword evidence="1" id="KW-0812">Transmembrane</keyword>
<sequence length="378" mass="42923">MLTSPLHRVPKVSERSEVLAAWWPAFIVAALYILWVGLLVVLRSYTALDFVHLGTVWSEHKASGTWGYDGQFYYQLAHDPWHAYQFMDNAPYRYQRILYPLFVFAFNLGNAALIPYVMLISNGIAIVASVAIVAHILQKRQVSPWFSLALGLYFGQLAAFTFDTAEPFMVFLLCLGILFTQEKRVWLGALCMGLAALTRETAILFPLAYGVAFLLQRRWRDLIPMTLLGGLPLLLWLAAIVLIFGKSGLGFAPSFERLPFAGITYFANAPRKFWLLLLLMFLPTLANCLLAGWEIWKRRWSPLLLAWVINLLSIVFLSHYSYIELISCSRISLGLILAGVMYAAYSKNKLLLWSTHFYTLTCLVYIAGTLLRWPVFIG</sequence>
<dbReference type="RefSeq" id="WP_201373821.1">
    <property type="nucleotide sequence ID" value="NZ_BNJG01000002.1"/>
</dbReference>
<dbReference type="InterPro" id="IPR058226">
    <property type="entry name" value="AZOBR_p60025-like"/>
</dbReference>
<keyword evidence="1" id="KW-1133">Transmembrane helix</keyword>
<feature type="transmembrane region" description="Helical" evidence="1">
    <location>
        <begin position="150"/>
        <end position="179"/>
    </location>
</feature>
<feature type="transmembrane region" description="Helical" evidence="1">
    <location>
        <begin position="357"/>
        <end position="375"/>
    </location>
</feature>
<dbReference type="NCBIfam" id="NF046093">
    <property type="entry name" value="AZOBR_p60025_fam"/>
    <property type="match status" value="1"/>
</dbReference>
<proteinExistence type="predicted"/>
<gene>
    <name evidence="2" type="ORF">KSB_58850</name>
</gene>
<dbReference type="EMBL" id="BNJG01000002">
    <property type="protein sequence ID" value="GHO57410.1"/>
    <property type="molecule type" value="Genomic_DNA"/>
</dbReference>
<keyword evidence="3" id="KW-1185">Reference proteome</keyword>